<dbReference type="PANTHER" id="PTHR30531:SF12">
    <property type="entry name" value="FLAGELLAR BIOSYNTHETIC PROTEIN FLHB"/>
    <property type="match status" value="1"/>
</dbReference>
<dbReference type="InterPro" id="IPR029025">
    <property type="entry name" value="T3SS_substrate_exporter_C"/>
</dbReference>
<comment type="similarity">
    <text evidence="1">Belongs to the type III secretion exporter family.</text>
</comment>
<name>M1NJB7_DESSD</name>
<dbReference type="Pfam" id="PF01312">
    <property type="entry name" value="Bac_export_2"/>
    <property type="match status" value="1"/>
</dbReference>
<evidence type="ECO:0000256" key="1">
    <source>
        <dbReference type="ARBA" id="ARBA00010690"/>
    </source>
</evidence>
<dbReference type="HOGENOM" id="CLU_041013_4_2_7"/>
<reference evidence="3" key="1">
    <citation type="journal article" date="2013" name="Stand. Genomic Sci.">
        <title>Complete genome sequence of Desulfocapsa sulfexigens, a marine deltaproteobacterium specialized in disproportionating inorganic sulfur compounds.</title>
        <authorList>
            <person name="Finster K.W."/>
            <person name="Kjeldsen K.U."/>
            <person name="Kube M."/>
            <person name="Reinhardt R."/>
            <person name="Mussmann M."/>
            <person name="Amann R."/>
            <person name="Schreiber L."/>
        </authorList>
    </citation>
    <scope>NUCLEOTIDE SEQUENCE [LARGE SCALE GENOMIC DNA]</scope>
    <source>
        <strain evidence="3">DSM 10523 / SB164P1</strain>
    </source>
</reference>
<accession>M1NJB7</accession>
<keyword evidence="3" id="KW-1185">Reference proteome</keyword>
<dbReference type="GO" id="GO:0009306">
    <property type="term" value="P:protein secretion"/>
    <property type="evidence" value="ECO:0007669"/>
    <property type="project" value="InterPro"/>
</dbReference>
<dbReference type="eggNOG" id="COG2257">
    <property type="taxonomic scope" value="Bacteria"/>
</dbReference>
<protein>
    <submittedName>
        <fullName evidence="2">Uncharacterized protein, cytoplasmic domain of flagellar protein FhlB like protein</fullName>
    </submittedName>
</protein>
<dbReference type="SUPFAM" id="SSF160544">
    <property type="entry name" value="EscU C-terminal domain-like"/>
    <property type="match status" value="1"/>
</dbReference>
<dbReference type="InterPro" id="IPR006135">
    <property type="entry name" value="T3SS_substrate_exporter"/>
</dbReference>
<organism evidence="2 3">
    <name type="scientific">Desulfocapsa sulfexigens (strain DSM 10523 / SB164P1)</name>
    <dbReference type="NCBI Taxonomy" id="1167006"/>
    <lineage>
        <taxon>Bacteria</taxon>
        <taxon>Pseudomonadati</taxon>
        <taxon>Thermodesulfobacteriota</taxon>
        <taxon>Desulfobulbia</taxon>
        <taxon>Desulfobulbales</taxon>
        <taxon>Desulfocapsaceae</taxon>
        <taxon>Desulfocapsa</taxon>
    </lineage>
</organism>
<dbReference type="EMBL" id="CP003985">
    <property type="protein sequence ID" value="AGF79654.1"/>
    <property type="molecule type" value="Genomic_DNA"/>
</dbReference>
<evidence type="ECO:0000313" key="3">
    <source>
        <dbReference type="Proteomes" id="UP000011721"/>
    </source>
</evidence>
<dbReference type="Gene3D" id="3.40.1690.10">
    <property type="entry name" value="secretion proteins EscU"/>
    <property type="match status" value="1"/>
</dbReference>
<keyword evidence="2" id="KW-0969">Cilium</keyword>
<dbReference type="AlphaFoldDB" id="M1NJB7"/>
<dbReference type="GO" id="GO:0005886">
    <property type="term" value="C:plasma membrane"/>
    <property type="evidence" value="ECO:0007669"/>
    <property type="project" value="TreeGrafter"/>
</dbReference>
<keyword evidence="2" id="KW-0966">Cell projection</keyword>
<evidence type="ECO:0000313" key="2">
    <source>
        <dbReference type="EMBL" id="AGF79654.1"/>
    </source>
</evidence>
<dbReference type="STRING" id="1167006.UWK_03125"/>
<keyword evidence="2" id="KW-0282">Flagellum</keyword>
<dbReference type="Proteomes" id="UP000011721">
    <property type="component" value="Chromosome"/>
</dbReference>
<dbReference type="RefSeq" id="WP_015405338.1">
    <property type="nucleotide sequence ID" value="NC_020304.1"/>
</dbReference>
<dbReference type="PANTHER" id="PTHR30531">
    <property type="entry name" value="FLAGELLAR BIOSYNTHETIC PROTEIN FLHB"/>
    <property type="match status" value="1"/>
</dbReference>
<sequence length="94" mass="10372">MKKKELEKAVAILYDAQTSASPRVVASGQGEVARRIIETAREAGVHIQEDANLVELLSKIDLGAEIPTELYQTVAEVLAFVYKVNEKFKNKIVS</sequence>
<proteinExistence type="inferred from homology"/>
<dbReference type="KEGG" id="dsf:UWK_03125"/>
<dbReference type="OrthoDB" id="9807950at2"/>
<gene>
    <name evidence="2" type="ordered locus">UWK_03125</name>
</gene>